<dbReference type="GeneID" id="81404919"/>
<evidence type="ECO:0000259" key="1">
    <source>
        <dbReference type="PROSITE" id="PS50206"/>
    </source>
</evidence>
<dbReference type="PANTHER" id="PTHR10828:SF50">
    <property type="entry name" value="REDUCTASE (ARC2), PUTATIVE (AFU_ORTHOLOGUE AFUA_6G13400)-RELATED"/>
    <property type="match status" value="1"/>
</dbReference>
<dbReference type="PROSITE" id="PS50206">
    <property type="entry name" value="RHODANESE_3"/>
    <property type="match status" value="1"/>
</dbReference>
<dbReference type="PANTHER" id="PTHR10828">
    <property type="entry name" value="M-PHASE INDUCER PHOSPHATASE DUAL SPECIFICITY PHOSPHATASE CDC25"/>
    <property type="match status" value="1"/>
</dbReference>
<proteinExistence type="predicted"/>
<keyword evidence="3" id="KW-1185">Reference proteome</keyword>
<reference evidence="2" key="1">
    <citation type="submission" date="2022-11" db="EMBL/GenBank/DDBJ databases">
        <authorList>
            <person name="Petersen C."/>
        </authorList>
    </citation>
    <scope>NUCLEOTIDE SEQUENCE</scope>
    <source>
        <strain evidence="2">IBT 22155</strain>
    </source>
</reference>
<gene>
    <name evidence="2" type="ORF">N7515_005005</name>
</gene>
<dbReference type="SUPFAM" id="SSF52821">
    <property type="entry name" value="Rhodanese/Cell cycle control phosphatase"/>
    <property type="match status" value="1"/>
</dbReference>
<dbReference type="GO" id="GO:0004725">
    <property type="term" value="F:protein tyrosine phosphatase activity"/>
    <property type="evidence" value="ECO:0007669"/>
    <property type="project" value="TreeGrafter"/>
</dbReference>
<dbReference type="Proteomes" id="UP001149079">
    <property type="component" value="Unassembled WGS sequence"/>
</dbReference>
<dbReference type="InterPro" id="IPR036873">
    <property type="entry name" value="Rhodanese-like_dom_sf"/>
</dbReference>
<evidence type="ECO:0000313" key="2">
    <source>
        <dbReference type="EMBL" id="KAJ5135727.1"/>
    </source>
</evidence>
<dbReference type="GO" id="GO:0005737">
    <property type="term" value="C:cytoplasm"/>
    <property type="evidence" value="ECO:0007669"/>
    <property type="project" value="TreeGrafter"/>
</dbReference>
<evidence type="ECO:0000313" key="3">
    <source>
        <dbReference type="Proteomes" id="UP001149079"/>
    </source>
</evidence>
<dbReference type="InterPro" id="IPR001763">
    <property type="entry name" value="Rhodanese-like_dom"/>
</dbReference>
<dbReference type="AlphaFoldDB" id="A0A9W9H172"/>
<dbReference type="GO" id="GO:0005634">
    <property type="term" value="C:nucleus"/>
    <property type="evidence" value="ECO:0007669"/>
    <property type="project" value="TreeGrafter"/>
</dbReference>
<organism evidence="2 3">
    <name type="scientific">Penicillium bovifimosum</name>
    <dbReference type="NCBI Taxonomy" id="126998"/>
    <lineage>
        <taxon>Eukaryota</taxon>
        <taxon>Fungi</taxon>
        <taxon>Dikarya</taxon>
        <taxon>Ascomycota</taxon>
        <taxon>Pezizomycotina</taxon>
        <taxon>Eurotiomycetes</taxon>
        <taxon>Eurotiomycetidae</taxon>
        <taxon>Eurotiales</taxon>
        <taxon>Aspergillaceae</taxon>
        <taxon>Penicillium</taxon>
    </lineage>
</organism>
<dbReference type="CDD" id="cd01443">
    <property type="entry name" value="Cdc25_Acr2p"/>
    <property type="match status" value="1"/>
</dbReference>
<dbReference type="FunFam" id="3.40.250.10:FF:000045">
    <property type="entry name" value="Arsenate reductase (Arc2), putative"/>
    <property type="match status" value="1"/>
</dbReference>
<accession>A0A9W9H172</accession>
<protein>
    <recommendedName>
        <fullName evidence="1">Rhodanese domain-containing protein</fullName>
    </recommendedName>
</protein>
<dbReference type="Gene3D" id="3.40.250.10">
    <property type="entry name" value="Rhodanese-like domain"/>
    <property type="match status" value="1"/>
</dbReference>
<reference evidence="2" key="2">
    <citation type="journal article" date="2023" name="IMA Fungus">
        <title>Comparative genomic study of the Penicillium genus elucidates a diverse pangenome and 15 lateral gene transfer events.</title>
        <authorList>
            <person name="Petersen C."/>
            <person name="Sorensen T."/>
            <person name="Nielsen M.R."/>
            <person name="Sondergaard T.E."/>
            <person name="Sorensen J.L."/>
            <person name="Fitzpatrick D.A."/>
            <person name="Frisvad J.C."/>
            <person name="Nielsen K.L."/>
        </authorList>
    </citation>
    <scope>NUCLEOTIDE SEQUENCE</scope>
    <source>
        <strain evidence="2">IBT 22155</strain>
    </source>
</reference>
<dbReference type="Pfam" id="PF00581">
    <property type="entry name" value="Rhodanese"/>
    <property type="match status" value="1"/>
</dbReference>
<name>A0A9W9H172_9EURO</name>
<dbReference type="SMART" id="SM00450">
    <property type="entry name" value="RHOD"/>
    <property type="match status" value="1"/>
</dbReference>
<dbReference type="OrthoDB" id="8300214at2759"/>
<dbReference type="RefSeq" id="XP_056522699.1">
    <property type="nucleotide sequence ID" value="XM_056665749.1"/>
</dbReference>
<sequence length="148" mass="16146">MSANAPWHAAFPAPKSVAPSISREELLQWIRDGKQAGKDYVLVDLRRTDYEGGTIRGSLNLPAQSLYPTIPTLYSLVSNSSAKYVIWYCGSSAGRGTRAGGWFADYLEEKQDTEVKSLVLTGGIKGWVAAGSEYTSLMDGYDASVWTK</sequence>
<feature type="domain" description="Rhodanese" evidence="1">
    <location>
        <begin position="36"/>
        <end position="136"/>
    </location>
</feature>
<dbReference type="EMBL" id="JAPQKL010000004">
    <property type="protein sequence ID" value="KAJ5135727.1"/>
    <property type="molecule type" value="Genomic_DNA"/>
</dbReference>
<comment type="caution">
    <text evidence="2">The sequence shown here is derived from an EMBL/GenBank/DDBJ whole genome shotgun (WGS) entry which is preliminary data.</text>
</comment>